<dbReference type="PROSITE" id="PS51318">
    <property type="entry name" value="TAT"/>
    <property type="match status" value="1"/>
</dbReference>
<dbReference type="InterPro" id="IPR019546">
    <property type="entry name" value="TAT_signal_bac_arc"/>
</dbReference>
<accession>A0AAU8S2P8</accession>
<dbReference type="InterPro" id="IPR006311">
    <property type="entry name" value="TAT_signal"/>
</dbReference>
<dbReference type="AlphaFoldDB" id="A0AAU8S2P8"/>
<evidence type="ECO:0000259" key="2">
    <source>
        <dbReference type="Pfam" id="PF22725"/>
    </source>
</evidence>
<dbReference type="Pfam" id="PF22725">
    <property type="entry name" value="GFO_IDH_MocA_C3"/>
    <property type="match status" value="1"/>
</dbReference>
<dbReference type="GeneID" id="78062929"/>
<dbReference type="NCBIfam" id="TIGR01409">
    <property type="entry name" value="TAT_signal_seq"/>
    <property type="match status" value="1"/>
</dbReference>
<dbReference type="Gene3D" id="3.40.50.720">
    <property type="entry name" value="NAD(P)-binding Rossmann-like Domain"/>
    <property type="match status" value="1"/>
</dbReference>
<dbReference type="PANTHER" id="PTHR43818:SF5">
    <property type="entry name" value="OXIDOREDUCTASE FAMILY PROTEIN"/>
    <property type="match status" value="1"/>
</dbReference>
<dbReference type="EMBL" id="CP009976">
    <property type="protein sequence ID" value="AIZ43574.1"/>
    <property type="molecule type" value="Genomic_DNA"/>
</dbReference>
<dbReference type="Proteomes" id="UP000030786">
    <property type="component" value="Chromosome"/>
</dbReference>
<dbReference type="SUPFAM" id="SSF55347">
    <property type="entry name" value="Glyceraldehyde-3-phosphate dehydrogenase-like, C-terminal domain"/>
    <property type="match status" value="1"/>
</dbReference>
<proteinExistence type="predicted"/>
<feature type="domain" description="GFO/IDH/MocA-like oxidoreductase" evidence="2">
    <location>
        <begin position="238"/>
        <end position="340"/>
    </location>
</feature>
<feature type="domain" description="Gfo/Idh/MocA-like oxidoreductase N-terminal" evidence="1">
    <location>
        <begin position="48"/>
        <end position="172"/>
    </location>
</feature>
<organism evidence="3 4">
    <name type="scientific">Cellulophaga baltica 18</name>
    <dbReference type="NCBI Taxonomy" id="1348584"/>
    <lineage>
        <taxon>Bacteria</taxon>
        <taxon>Pseudomonadati</taxon>
        <taxon>Bacteroidota</taxon>
        <taxon>Flavobacteriia</taxon>
        <taxon>Flavobacteriales</taxon>
        <taxon>Flavobacteriaceae</taxon>
        <taxon>Cellulophaga</taxon>
    </lineage>
</organism>
<reference evidence="3 4" key="1">
    <citation type="journal article" date="2014" name="Environ. Microbiol.">
        <title>Contrasting genomic patterns and infection strategies of two co-existing Bacteroidetes podovirus genera.</title>
        <authorList>
            <person name="Holmfeldt K."/>
            <person name="Howard-Varona C."/>
            <person name="Solonenko N."/>
            <person name="Sullivan M.B."/>
        </authorList>
    </citation>
    <scope>NUCLEOTIDE SEQUENCE [LARGE SCALE GENOMIC DNA]</scope>
    <source>
        <strain evidence="3 4">18</strain>
    </source>
</reference>
<evidence type="ECO:0000259" key="1">
    <source>
        <dbReference type="Pfam" id="PF01408"/>
    </source>
</evidence>
<dbReference type="RefSeq" id="WP_039326113.1">
    <property type="nucleotide sequence ID" value="NZ_CP009976.1"/>
</dbReference>
<dbReference type="Gene3D" id="3.30.360.10">
    <property type="entry name" value="Dihydrodipicolinate Reductase, domain 2"/>
    <property type="match status" value="1"/>
</dbReference>
<name>A0AAU8S2P8_9FLAO</name>
<dbReference type="InterPro" id="IPR000683">
    <property type="entry name" value="Gfo/Idh/MocA-like_OxRdtase_N"/>
</dbReference>
<dbReference type="Pfam" id="PF01408">
    <property type="entry name" value="GFO_IDH_MocA"/>
    <property type="match status" value="1"/>
</dbReference>
<dbReference type="InterPro" id="IPR055170">
    <property type="entry name" value="GFO_IDH_MocA-like_dom"/>
</dbReference>
<dbReference type="SUPFAM" id="SSF51735">
    <property type="entry name" value="NAD(P)-binding Rossmann-fold domains"/>
    <property type="match status" value="1"/>
</dbReference>
<evidence type="ECO:0000313" key="4">
    <source>
        <dbReference type="Proteomes" id="UP000030786"/>
    </source>
</evidence>
<sequence>MNKKMGSNRRDFIRKTAIGAVGVTLGSHSVNAMSAKSYSKIIGSNDRIHVAIQGLGRRYNAYISAMGDKKNNIELSYLCDVMKSQRDKAAANVSKSIGAKPKLENDIRNIINDKNVDAIFMATPDHWHAPGACMAMQAGKHVFLEKPCSHNPEEGELLVAYQKKYNKVVQMGNQQRSSLQSQEIIKDIHNGVIGDAYKAIAFYTSKRGAVPHQVKANPPAGLDWDLFQGPAPRRAYTDNTWDYNWHWYGWDYGTAEMGNNATHELDIARWALDVEYPEHVAVNAGKFQYKDDGWEMYDTMEATFNFADKKTIQWDGRSRNGYDKYGAGRGTIVYGSEGSAKIDRDGYRLYNLKGELIRENVVPGIEDGNALGGGGQLSAAHTVNFFDAIRGKAELTSPIDQGAISQMLTHYANIAYRIDDSFEVDETTGRIFNREAMKLWSRTYEPGWEIKSV</sequence>
<protein>
    <submittedName>
        <fullName evidence="3">Dehydrogenase</fullName>
    </submittedName>
</protein>
<dbReference type="KEGG" id="cbat:M666_19685"/>
<dbReference type="InterPro" id="IPR036291">
    <property type="entry name" value="NAD(P)-bd_dom_sf"/>
</dbReference>
<dbReference type="GO" id="GO:0000166">
    <property type="term" value="F:nucleotide binding"/>
    <property type="evidence" value="ECO:0007669"/>
    <property type="project" value="InterPro"/>
</dbReference>
<evidence type="ECO:0000313" key="3">
    <source>
        <dbReference type="EMBL" id="AIZ43574.1"/>
    </source>
</evidence>
<dbReference type="PANTHER" id="PTHR43818">
    <property type="entry name" value="BCDNA.GH03377"/>
    <property type="match status" value="1"/>
</dbReference>
<dbReference type="InterPro" id="IPR050463">
    <property type="entry name" value="Gfo/Idh/MocA_oxidrdct_glycsds"/>
</dbReference>
<gene>
    <name evidence="3" type="ORF">M666_19685</name>
</gene>